<dbReference type="Proteomes" id="UP000054845">
    <property type="component" value="Unassembled WGS sequence"/>
</dbReference>
<dbReference type="FunFam" id="3.40.50.720:FF:000090">
    <property type="entry name" value="NADP-dependent mannitol dehydrogenase"/>
    <property type="match status" value="1"/>
</dbReference>
<reference evidence="6" key="1">
    <citation type="submission" date="2014-09" db="EMBL/GenBank/DDBJ databases">
        <authorList>
            <person name="Sharma Rahul"/>
            <person name="Thines Marco"/>
        </authorList>
    </citation>
    <scope>NUCLEOTIDE SEQUENCE [LARGE SCALE GENOMIC DNA]</scope>
</reference>
<sequence length="389" mass="41462">MAVSRTFVRGLLTRQMAKSSNAHVHLPVISVPCSLAHGACSSSNAIAGPSSLLGAMSDAARPFSSTPISFKGKEASAGEHASIDPSIKQPYPASELEQRQKSDLGHATVGRVESKAKRSLASFNMQGKVCVVTGAARGLGNLIARTFIESGADRLAILDLDAKQSQDAAEDVLKWFEENGQVFEGEIEVQGWGVNVADEESVARTMQDIRRKWGSIDVLVNSAGIVENYPAEEYPTPNIKKLFDINITGSYFVAREAAKIMLQDQRPGSIVLIASMSASVVNVPQAQSPYNASKAAVVQLAKSLAVEWATRGIRVNTLSPGYMATALTKQVLEQSPSGKELKAKWEAYTPMGRMGDPQDLKGAVVYLASDASAFTTGQDIIVDGGYTAI</sequence>
<dbReference type="PRINTS" id="PR00080">
    <property type="entry name" value="SDRFAMILY"/>
</dbReference>
<dbReference type="EMBL" id="CCYA01000260">
    <property type="protein sequence ID" value="CEH15360.1"/>
    <property type="molecule type" value="Genomic_DNA"/>
</dbReference>
<dbReference type="PRINTS" id="PR00081">
    <property type="entry name" value="GDHRDH"/>
</dbReference>
<dbReference type="GO" id="GO:0050664">
    <property type="term" value="F:oxidoreductase activity, acting on NAD(P)H, oxygen as acceptor"/>
    <property type="evidence" value="ECO:0007669"/>
    <property type="project" value="TreeGrafter"/>
</dbReference>
<dbReference type="GO" id="GO:0005975">
    <property type="term" value="P:carbohydrate metabolic process"/>
    <property type="evidence" value="ECO:0007669"/>
    <property type="project" value="UniProtKB-ARBA"/>
</dbReference>
<dbReference type="PANTHER" id="PTHR43008:SF14">
    <property type="entry name" value="DEHYDROGENASE ARBD, PUTATIVE-RELATED"/>
    <property type="match status" value="1"/>
</dbReference>
<dbReference type="OrthoDB" id="5325318at2759"/>
<dbReference type="GO" id="GO:0044281">
    <property type="term" value="P:small molecule metabolic process"/>
    <property type="evidence" value="ECO:0007669"/>
    <property type="project" value="UniProtKB-ARBA"/>
</dbReference>
<name>A0A0P1BH85_9BASI</name>
<dbReference type="PROSITE" id="PS00061">
    <property type="entry name" value="ADH_SHORT"/>
    <property type="match status" value="1"/>
</dbReference>
<dbReference type="SUPFAM" id="SSF51735">
    <property type="entry name" value="NAD(P)-binding Rossmann-fold domains"/>
    <property type="match status" value="1"/>
</dbReference>
<dbReference type="InterPro" id="IPR020904">
    <property type="entry name" value="Sc_DH/Rdtase_CS"/>
</dbReference>
<evidence type="ECO:0000256" key="1">
    <source>
        <dbReference type="ARBA" id="ARBA00006484"/>
    </source>
</evidence>
<keyword evidence="3" id="KW-0560">Oxidoreductase</keyword>
<evidence type="ECO:0000313" key="5">
    <source>
        <dbReference type="EMBL" id="CEH15360.1"/>
    </source>
</evidence>
<protein>
    <submittedName>
        <fullName evidence="5">D-arabinitol 2-dehydrogenase</fullName>
    </submittedName>
</protein>
<dbReference type="AlphaFoldDB" id="A0A0P1BH85"/>
<dbReference type="STRING" id="401625.A0A0P1BH85"/>
<keyword evidence="2" id="KW-0521">NADP</keyword>
<dbReference type="InterPro" id="IPR002347">
    <property type="entry name" value="SDR_fam"/>
</dbReference>
<dbReference type="GO" id="GO:0050085">
    <property type="term" value="F:mannitol 2-dehydrogenase (NADP+) activity"/>
    <property type="evidence" value="ECO:0007669"/>
    <property type="project" value="UniProtKB-ARBA"/>
</dbReference>
<evidence type="ECO:0000313" key="6">
    <source>
        <dbReference type="Proteomes" id="UP000054845"/>
    </source>
</evidence>
<comment type="similarity">
    <text evidence="1">Belongs to the short-chain dehydrogenases/reductases (SDR) family.</text>
</comment>
<feature type="region of interest" description="Disordered" evidence="4">
    <location>
        <begin position="70"/>
        <end position="107"/>
    </location>
</feature>
<proteinExistence type="inferred from homology"/>
<evidence type="ECO:0000256" key="2">
    <source>
        <dbReference type="ARBA" id="ARBA00022857"/>
    </source>
</evidence>
<organism evidence="5 6">
    <name type="scientific">Ceraceosorus bombacis</name>
    <dbReference type="NCBI Taxonomy" id="401625"/>
    <lineage>
        <taxon>Eukaryota</taxon>
        <taxon>Fungi</taxon>
        <taxon>Dikarya</taxon>
        <taxon>Basidiomycota</taxon>
        <taxon>Ustilaginomycotina</taxon>
        <taxon>Exobasidiomycetes</taxon>
        <taxon>Ceraceosorales</taxon>
        <taxon>Ceraceosoraceae</taxon>
        <taxon>Ceraceosorus</taxon>
    </lineage>
</organism>
<evidence type="ECO:0000256" key="3">
    <source>
        <dbReference type="ARBA" id="ARBA00023002"/>
    </source>
</evidence>
<dbReference type="PANTHER" id="PTHR43008">
    <property type="entry name" value="BENZIL REDUCTASE"/>
    <property type="match status" value="1"/>
</dbReference>
<dbReference type="Gene3D" id="3.40.50.720">
    <property type="entry name" value="NAD(P)-binding Rossmann-like Domain"/>
    <property type="match status" value="1"/>
</dbReference>
<dbReference type="InterPro" id="IPR036291">
    <property type="entry name" value="NAD(P)-bd_dom_sf"/>
</dbReference>
<dbReference type="Pfam" id="PF13561">
    <property type="entry name" value="adh_short_C2"/>
    <property type="match status" value="1"/>
</dbReference>
<evidence type="ECO:0000256" key="4">
    <source>
        <dbReference type="SAM" id="MobiDB-lite"/>
    </source>
</evidence>
<accession>A0A0P1BH85</accession>
<keyword evidence="6" id="KW-1185">Reference proteome</keyword>